<keyword evidence="12" id="KW-1185">Reference proteome</keyword>
<dbReference type="InterPro" id="IPR021825">
    <property type="entry name" value="RETICULATA-related"/>
</dbReference>
<evidence type="ECO:0000256" key="7">
    <source>
        <dbReference type="ARBA" id="ARBA00022989"/>
    </source>
</evidence>
<keyword evidence="6" id="KW-0809">Transit peptide</keyword>
<keyword evidence="4" id="KW-0934">Plastid</keyword>
<sequence length="296" mass="32527">MRPLTPPTQTLGPTSLGSTLPRSQRTSTVGSLILSLSPSLLASQVPLLLDAIRIWRRFCVENGIFESAGGAVTCGSLHMGEIRVGNKRANQRHHICNETFLIWGATTKFRMGRVDGHNPHIRKDLPLTWTNVYEEATNSSVSLSKDFWAEFELYLIDILVGLVVSVALVGMLAPYARIGKPSISSGFLGRIHKAYAALPSSVFEVESPGNRFSGIMYGADGFGCGIIGQGIANLILTAKWYGFLSREHKDIRRRHTCATTCEECCSLWYDLGKTKKVSVWGALKHCTGMAFFCIGW</sequence>
<evidence type="ECO:0000256" key="9">
    <source>
        <dbReference type="SAM" id="MobiDB-lite"/>
    </source>
</evidence>
<evidence type="ECO:0000256" key="6">
    <source>
        <dbReference type="ARBA" id="ARBA00022946"/>
    </source>
</evidence>
<dbReference type="GO" id="GO:0099402">
    <property type="term" value="P:plant organ development"/>
    <property type="evidence" value="ECO:0007669"/>
    <property type="project" value="TreeGrafter"/>
</dbReference>
<name>A0A445IMB6_GLYSO</name>
<reference evidence="11 12" key="1">
    <citation type="submission" date="2018-09" db="EMBL/GenBank/DDBJ databases">
        <title>A high-quality reference genome of wild soybean provides a powerful tool to mine soybean genomes.</title>
        <authorList>
            <person name="Xie M."/>
            <person name="Chung C.Y.L."/>
            <person name="Li M.-W."/>
            <person name="Wong F.-L."/>
            <person name="Chan T.-F."/>
            <person name="Lam H.-M."/>
        </authorList>
    </citation>
    <scope>NUCLEOTIDE SEQUENCE [LARGE SCALE GENOMIC DNA]</scope>
    <source>
        <strain evidence="12">cv. W05</strain>
        <tissue evidence="11">Hypocotyl of etiolated seedlings</tissue>
    </source>
</reference>
<dbReference type="Pfam" id="PF11891">
    <property type="entry name" value="RETICULATA-like"/>
    <property type="match status" value="1"/>
</dbReference>
<evidence type="ECO:0000256" key="2">
    <source>
        <dbReference type="ARBA" id="ARBA00010793"/>
    </source>
</evidence>
<evidence type="ECO:0000256" key="1">
    <source>
        <dbReference type="ARBA" id="ARBA00004508"/>
    </source>
</evidence>
<dbReference type="GO" id="GO:0009706">
    <property type="term" value="C:chloroplast inner membrane"/>
    <property type="evidence" value="ECO:0007669"/>
    <property type="project" value="TreeGrafter"/>
</dbReference>
<comment type="caution">
    <text evidence="11">The sequence shown here is derived from an EMBL/GenBank/DDBJ whole genome shotgun (WGS) entry which is preliminary data.</text>
</comment>
<dbReference type="PANTHER" id="PTHR31038">
    <property type="entry name" value="EXPRESSED PROTEIN-RELATED"/>
    <property type="match status" value="1"/>
</dbReference>
<evidence type="ECO:0000256" key="4">
    <source>
        <dbReference type="ARBA" id="ARBA00022640"/>
    </source>
</evidence>
<keyword evidence="7 10" id="KW-1133">Transmembrane helix</keyword>
<evidence type="ECO:0000313" key="12">
    <source>
        <dbReference type="Proteomes" id="UP000289340"/>
    </source>
</evidence>
<keyword evidence="5 10" id="KW-0812">Transmembrane</keyword>
<accession>A0A445IMB6</accession>
<dbReference type="EMBL" id="QZWG01000010">
    <property type="protein sequence ID" value="RZB87220.1"/>
    <property type="molecule type" value="Genomic_DNA"/>
</dbReference>
<proteinExistence type="inferred from homology"/>
<evidence type="ECO:0000313" key="11">
    <source>
        <dbReference type="EMBL" id="RZB87220.1"/>
    </source>
</evidence>
<evidence type="ECO:0000256" key="8">
    <source>
        <dbReference type="ARBA" id="ARBA00023136"/>
    </source>
</evidence>
<organism evidence="11 12">
    <name type="scientific">Glycine soja</name>
    <name type="common">Wild soybean</name>
    <dbReference type="NCBI Taxonomy" id="3848"/>
    <lineage>
        <taxon>Eukaryota</taxon>
        <taxon>Viridiplantae</taxon>
        <taxon>Streptophyta</taxon>
        <taxon>Embryophyta</taxon>
        <taxon>Tracheophyta</taxon>
        <taxon>Spermatophyta</taxon>
        <taxon>Magnoliopsida</taxon>
        <taxon>eudicotyledons</taxon>
        <taxon>Gunneridae</taxon>
        <taxon>Pentapetalae</taxon>
        <taxon>rosids</taxon>
        <taxon>fabids</taxon>
        <taxon>Fabales</taxon>
        <taxon>Fabaceae</taxon>
        <taxon>Papilionoideae</taxon>
        <taxon>50 kb inversion clade</taxon>
        <taxon>NPAAA clade</taxon>
        <taxon>indigoferoid/millettioid clade</taxon>
        <taxon>Phaseoleae</taxon>
        <taxon>Glycine</taxon>
        <taxon>Glycine subgen. Soja</taxon>
    </lineage>
</organism>
<evidence type="ECO:0000256" key="10">
    <source>
        <dbReference type="SAM" id="Phobius"/>
    </source>
</evidence>
<feature type="compositionally biased region" description="Low complexity" evidence="9">
    <location>
        <begin position="7"/>
        <end position="16"/>
    </location>
</feature>
<keyword evidence="8 10" id="KW-0472">Membrane</keyword>
<feature type="transmembrane region" description="Helical" evidence="10">
    <location>
        <begin position="153"/>
        <end position="176"/>
    </location>
</feature>
<dbReference type="Proteomes" id="UP000289340">
    <property type="component" value="Chromosome 10"/>
</dbReference>
<gene>
    <name evidence="11" type="ORF">D0Y65_027062</name>
</gene>
<dbReference type="PANTHER" id="PTHR31038:SF10">
    <property type="entry name" value="OS04G0524400 PROTEIN"/>
    <property type="match status" value="1"/>
</dbReference>
<feature type="region of interest" description="Disordered" evidence="9">
    <location>
        <begin position="1"/>
        <end position="23"/>
    </location>
</feature>
<evidence type="ECO:0000256" key="5">
    <source>
        <dbReference type="ARBA" id="ARBA00022692"/>
    </source>
</evidence>
<keyword evidence="3" id="KW-0150">Chloroplast</keyword>
<dbReference type="AlphaFoldDB" id="A0A445IMB6"/>
<protein>
    <submittedName>
        <fullName evidence="11">Protein RETICULATA, chloroplastic isoform A</fullName>
    </submittedName>
</protein>
<evidence type="ECO:0000256" key="3">
    <source>
        <dbReference type="ARBA" id="ARBA00022528"/>
    </source>
</evidence>
<comment type="similarity">
    <text evidence="2">Belongs to the RETICULATA family.</text>
</comment>
<comment type="subcellular location">
    <subcellularLocation>
        <location evidence="1">Plastid</location>
        <location evidence="1">Chloroplast membrane</location>
        <topology evidence="1">Multi-pass membrane protein</topology>
    </subcellularLocation>
</comment>